<dbReference type="EMBL" id="LAZR01000066">
    <property type="protein sequence ID" value="KKN96149.1"/>
    <property type="molecule type" value="Genomic_DNA"/>
</dbReference>
<comment type="caution">
    <text evidence="1">The sequence shown here is derived from an EMBL/GenBank/DDBJ whole genome shotgun (WGS) entry which is preliminary data.</text>
</comment>
<protein>
    <submittedName>
        <fullName evidence="1">Uncharacterized protein</fullName>
    </submittedName>
</protein>
<organism evidence="1">
    <name type="scientific">marine sediment metagenome</name>
    <dbReference type="NCBI Taxonomy" id="412755"/>
    <lineage>
        <taxon>unclassified sequences</taxon>
        <taxon>metagenomes</taxon>
        <taxon>ecological metagenomes</taxon>
    </lineage>
</organism>
<sequence>MTTLPPNAVEISRDTLEATARILGPESAAAQTLAEGARRESAGEIVVFFQADNRLFVGPRINVRA</sequence>
<evidence type="ECO:0000313" key="1">
    <source>
        <dbReference type="EMBL" id="KKN96149.1"/>
    </source>
</evidence>
<gene>
    <name evidence="1" type="ORF">LCGC14_0170780</name>
</gene>
<proteinExistence type="predicted"/>
<reference evidence="1" key="1">
    <citation type="journal article" date="2015" name="Nature">
        <title>Complex archaea that bridge the gap between prokaryotes and eukaryotes.</title>
        <authorList>
            <person name="Spang A."/>
            <person name="Saw J.H."/>
            <person name="Jorgensen S.L."/>
            <person name="Zaremba-Niedzwiedzka K."/>
            <person name="Martijn J."/>
            <person name="Lind A.E."/>
            <person name="van Eijk R."/>
            <person name="Schleper C."/>
            <person name="Guy L."/>
            <person name="Ettema T.J."/>
        </authorList>
    </citation>
    <scope>NUCLEOTIDE SEQUENCE</scope>
</reference>
<name>A0A0F9UWL1_9ZZZZ</name>
<dbReference type="AlphaFoldDB" id="A0A0F9UWL1"/>
<accession>A0A0F9UWL1</accession>